<dbReference type="EMBL" id="CAKOGL010000018">
    <property type="protein sequence ID" value="CAH2097306.1"/>
    <property type="molecule type" value="Genomic_DNA"/>
</dbReference>
<proteinExistence type="predicted"/>
<dbReference type="Proteomes" id="UP001153954">
    <property type="component" value="Unassembled WGS sequence"/>
</dbReference>
<dbReference type="AlphaFoldDB" id="A0AAU9UCG0"/>
<organism evidence="3 4">
    <name type="scientific">Euphydryas editha</name>
    <name type="common">Edith's checkerspot</name>
    <dbReference type="NCBI Taxonomy" id="104508"/>
    <lineage>
        <taxon>Eukaryota</taxon>
        <taxon>Metazoa</taxon>
        <taxon>Ecdysozoa</taxon>
        <taxon>Arthropoda</taxon>
        <taxon>Hexapoda</taxon>
        <taxon>Insecta</taxon>
        <taxon>Pterygota</taxon>
        <taxon>Neoptera</taxon>
        <taxon>Endopterygota</taxon>
        <taxon>Lepidoptera</taxon>
        <taxon>Glossata</taxon>
        <taxon>Ditrysia</taxon>
        <taxon>Papilionoidea</taxon>
        <taxon>Nymphalidae</taxon>
        <taxon>Nymphalinae</taxon>
        <taxon>Euphydryas</taxon>
    </lineage>
</organism>
<keyword evidence="1" id="KW-0175">Coiled coil</keyword>
<feature type="compositionally biased region" description="Basic residues" evidence="2">
    <location>
        <begin position="525"/>
        <end position="539"/>
    </location>
</feature>
<evidence type="ECO:0000313" key="3">
    <source>
        <dbReference type="EMBL" id="CAH2097306.1"/>
    </source>
</evidence>
<accession>A0AAU9UCG0</accession>
<protein>
    <submittedName>
        <fullName evidence="3">Uncharacterized protein</fullName>
    </submittedName>
</protein>
<feature type="coiled-coil region" evidence="1">
    <location>
        <begin position="395"/>
        <end position="452"/>
    </location>
</feature>
<evidence type="ECO:0000256" key="1">
    <source>
        <dbReference type="SAM" id="Coils"/>
    </source>
</evidence>
<sequence length="539" mass="63323">MITISASTYIYPIDNTNLIFDERKGNNRTLKKRDISVSNETATSVDYNNTINEMEELQKNILTSLNKILNDKQNELEKLTNIKAKLMLYLKSFGNISISNIISKNVTNNSKEEEYSNIYLYQFEINPQESLRKNDPNILEKYLRKLKKDIYEVVRDIAGIERLNASIPTNLKVLIRAMKYYVNKENSGKRLSQAKHKNDFRRGFDIKYRDIENDQPLDIIINMLDIVNNYASTGDILKYVSRDASKILYRIIKTFYTNEFPTSNSRIYDLKYNVLSNLKYIGSKWQKLTLNTSSISTHERLPILKFLYKQLSKDICKLNDILKSLQFANSRRMSPVDEVVGKKIVFQIANDLNQVNNLINKIIKMKPKQNFKNKNLESKTFKLKDNATGIKKSLFEKIKKLLKSSKKEIRNLFQRKVPKTEIVKHIENRKMNEINKKQISEYKEIMQRWQNNMNIMSTRSKRSAGEFQKFMNKIKHIIPGYLRGKVKPAIDKKKRNKTKLRVTTRKIKNRRHSKNKSVSTTPKIKTSKSLKRNHTKRGH</sequence>
<name>A0AAU9UCG0_EUPED</name>
<comment type="caution">
    <text evidence="3">The sequence shown here is derived from an EMBL/GenBank/DDBJ whole genome shotgun (WGS) entry which is preliminary data.</text>
</comment>
<feature type="compositionally biased region" description="Basic residues" evidence="2">
    <location>
        <begin position="505"/>
        <end position="515"/>
    </location>
</feature>
<reference evidence="3" key="1">
    <citation type="submission" date="2022-03" db="EMBL/GenBank/DDBJ databases">
        <authorList>
            <person name="Tunstrom K."/>
        </authorList>
    </citation>
    <scope>NUCLEOTIDE SEQUENCE</scope>
</reference>
<keyword evidence="4" id="KW-1185">Reference proteome</keyword>
<evidence type="ECO:0000256" key="2">
    <source>
        <dbReference type="SAM" id="MobiDB-lite"/>
    </source>
</evidence>
<gene>
    <name evidence="3" type="ORF">EEDITHA_LOCUS12548</name>
</gene>
<feature type="region of interest" description="Disordered" evidence="2">
    <location>
        <begin position="505"/>
        <end position="539"/>
    </location>
</feature>
<evidence type="ECO:0000313" key="4">
    <source>
        <dbReference type="Proteomes" id="UP001153954"/>
    </source>
</evidence>
<feature type="coiled-coil region" evidence="1">
    <location>
        <begin position="47"/>
        <end position="85"/>
    </location>
</feature>